<feature type="chain" id="PRO_5003577381" description="C-type lectin domain-containing protein" evidence="1">
    <location>
        <begin position="19"/>
        <end position="232"/>
    </location>
</feature>
<reference evidence="2" key="2">
    <citation type="submission" date="2025-08" db="UniProtKB">
        <authorList>
            <consortium name="Ensembl"/>
        </authorList>
    </citation>
    <scope>IDENTIFICATION</scope>
</reference>
<dbReference type="AlphaFoldDB" id="H2XQU1"/>
<evidence type="ECO:0000313" key="3">
    <source>
        <dbReference type="Proteomes" id="UP000008144"/>
    </source>
</evidence>
<dbReference type="Proteomes" id="UP000008144">
    <property type="component" value="Unassembled WGS sequence"/>
</dbReference>
<evidence type="ECO:0000313" key="2">
    <source>
        <dbReference type="Ensembl" id="ENSCINP00000032025.1"/>
    </source>
</evidence>
<proteinExistence type="predicted"/>
<evidence type="ECO:0000256" key="1">
    <source>
        <dbReference type="SAM" id="SignalP"/>
    </source>
</evidence>
<dbReference type="Ensembl" id="ENSCINT00000034554.1">
    <property type="protein sequence ID" value="ENSCINP00000032025.1"/>
    <property type="gene ID" value="ENSCING00000019735.1"/>
</dbReference>
<name>H2XQU1_CIOIN</name>
<keyword evidence="1" id="KW-0732">Signal</keyword>
<protein>
    <recommendedName>
        <fullName evidence="4">C-type lectin domain-containing protein</fullName>
    </recommendedName>
</protein>
<keyword evidence="3" id="KW-1185">Reference proteome</keyword>
<reference evidence="3" key="1">
    <citation type="journal article" date="2002" name="Science">
        <title>The draft genome of Ciona intestinalis: insights into chordate and vertebrate origins.</title>
        <authorList>
            <person name="Dehal P."/>
            <person name="Satou Y."/>
            <person name="Campbell R.K."/>
            <person name="Chapman J."/>
            <person name="Degnan B."/>
            <person name="De Tomaso A."/>
            <person name="Davidson B."/>
            <person name="Di Gregorio A."/>
            <person name="Gelpke M."/>
            <person name="Goodstein D.M."/>
            <person name="Harafuji N."/>
            <person name="Hastings K.E."/>
            <person name="Ho I."/>
            <person name="Hotta K."/>
            <person name="Huang W."/>
            <person name="Kawashima T."/>
            <person name="Lemaire P."/>
            <person name="Martinez D."/>
            <person name="Meinertzhagen I.A."/>
            <person name="Necula S."/>
            <person name="Nonaka M."/>
            <person name="Putnam N."/>
            <person name="Rash S."/>
            <person name="Saiga H."/>
            <person name="Satake M."/>
            <person name="Terry A."/>
            <person name="Yamada L."/>
            <person name="Wang H.G."/>
            <person name="Awazu S."/>
            <person name="Azumi K."/>
            <person name="Boore J."/>
            <person name="Branno M."/>
            <person name="Chin-Bow S."/>
            <person name="DeSantis R."/>
            <person name="Doyle S."/>
            <person name="Francino P."/>
            <person name="Keys D.N."/>
            <person name="Haga S."/>
            <person name="Hayashi H."/>
            <person name="Hino K."/>
            <person name="Imai K.S."/>
            <person name="Inaba K."/>
            <person name="Kano S."/>
            <person name="Kobayashi K."/>
            <person name="Kobayashi M."/>
            <person name="Lee B.I."/>
            <person name="Makabe K.W."/>
            <person name="Manohar C."/>
            <person name="Matassi G."/>
            <person name="Medina M."/>
            <person name="Mochizuki Y."/>
            <person name="Mount S."/>
            <person name="Morishita T."/>
            <person name="Miura S."/>
            <person name="Nakayama A."/>
            <person name="Nishizaka S."/>
            <person name="Nomoto H."/>
            <person name="Ohta F."/>
            <person name="Oishi K."/>
            <person name="Rigoutsos I."/>
            <person name="Sano M."/>
            <person name="Sasaki A."/>
            <person name="Sasakura Y."/>
            <person name="Shoguchi E."/>
            <person name="Shin-i T."/>
            <person name="Spagnuolo A."/>
            <person name="Stainier D."/>
            <person name="Suzuki M.M."/>
            <person name="Tassy O."/>
            <person name="Takatori N."/>
            <person name="Tokuoka M."/>
            <person name="Yagi K."/>
            <person name="Yoshizaki F."/>
            <person name="Wada S."/>
            <person name="Zhang C."/>
            <person name="Hyatt P.D."/>
            <person name="Larimer F."/>
            <person name="Detter C."/>
            <person name="Doggett N."/>
            <person name="Glavina T."/>
            <person name="Hawkins T."/>
            <person name="Richardson P."/>
            <person name="Lucas S."/>
            <person name="Kohara Y."/>
            <person name="Levine M."/>
            <person name="Satoh N."/>
            <person name="Rokhsar D.S."/>
        </authorList>
    </citation>
    <scope>NUCLEOTIDE SEQUENCE [LARGE SCALE GENOMIC DNA]</scope>
</reference>
<feature type="signal peptide" evidence="1">
    <location>
        <begin position="1"/>
        <end position="18"/>
    </location>
</feature>
<accession>H2XQU1</accession>
<dbReference type="InParanoid" id="H2XQU1"/>
<dbReference type="HOGENOM" id="CLU_1100566_0_0_1"/>
<dbReference type="GeneTree" id="ENSGT00730000113953"/>
<organism evidence="2 3">
    <name type="scientific">Ciona intestinalis</name>
    <name type="common">Transparent sea squirt</name>
    <name type="synonym">Ascidia intestinalis</name>
    <dbReference type="NCBI Taxonomy" id="7719"/>
    <lineage>
        <taxon>Eukaryota</taxon>
        <taxon>Metazoa</taxon>
        <taxon>Chordata</taxon>
        <taxon>Tunicata</taxon>
        <taxon>Ascidiacea</taxon>
        <taxon>Phlebobranchia</taxon>
        <taxon>Cionidae</taxon>
        <taxon>Ciona</taxon>
    </lineage>
</organism>
<sequence>MCLGLMVIISCWLTIIQACHYAEYLDRRKRSTTTTNSSSDSFDSNRLIYWFTVCMQNRSSLGSYDWGSVAEWTVTDSNWFLYTENSNCKDTEGVEETECWINRVSSFIDDPVASTLRSCIYEYSSYKYSSRNGSVSRKKRQTIPSPILPSMPPCPNVVRRLYRMALLEEIPRKKRRQTSMGVPEVPDFDIDAVSSFVENYTTCSECSRYNEGEAAAQCWTNRFDQLTKDNSV</sequence>
<evidence type="ECO:0008006" key="4">
    <source>
        <dbReference type="Google" id="ProtNLM"/>
    </source>
</evidence>
<reference evidence="2" key="3">
    <citation type="submission" date="2025-09" db="UniProtKB">
        <authorList>
            <consortium name="Ensembl"/>
        </authorList>
    </citation>
    <scope>IDENTIFICATION</scope>
</reference>